<reference evidence="3" key="1">
    <citation type="journal article" date="2014" name="Int. J. Syst. Evol. Microbiol.">
        <title>Complete genome sequence of Corynebacterium casei LMG S-19264T (=DSM 44701T), isolated from a smear-ripened cheese.</title>
        <authorList>
            <consortium name="US DOE Joint Genome Institute (JGI-PGF)"/>
            <person name="Walter F."/>
            <person name="Albersmeier A."/>
            <person name="Kalinowski J."/>
            <person name="Ruckert C."/>
        </authorList>
    </citation>
    <scope>NUCLEOTIDE SEQUENCE</scope>
    <source>
        <strain evidence="3">VKM Ac-2007</strain>
    </source>
</reference>
<protein>
    <submittedName>
        <fullName evidence="3">Sugar phosphate isomerase</fullName>
    </submittedName>
</protein>
<dbReference type="EMBL" id="BSEV01000008">
    <property type="protein sequence ID" value="GLK10690.1"/>
    <property type="molecule type" value="Genomic_DNA"/>
</dbReference>
<evidence type="ECO:0000313" key="3">
    <source>
        <dbReference type="EMBL" id="GLK10690.1"/>
    </source>
</evidence>
<organism evidence="3 4">
    <name type="scientific">Streptosporangium carneum</name>
    <dbReference type="NCBI Taxonomy" id="47481"/>
    <lineage>
        <taxon>Bacteria</taxon>
        <taxon>Bacillati</taxon>
        <taxon>Actinomycetota</taxon>
        <taxon>Actinomycetes</taxon>
        <taxon>Streptosporangiales</taxon>
        <taxon>Streptosporangiaceae</taxon>
        <taxon>Streptosporangium</taxon>
    </lineage>
</organism>
<dbReference type="PANTHER" id="PTHR12110:SF53">
    <property type="entry name" value="BLR5974 PROTEIN"/>
    <property type="match status" value="1"/>
</dbReference>
<accession>A0A9W6ME84</accession>
<dbReference type="InterPro" id="IPR036237">
    <property type="entry name" value="Xyl_isomerase-like_sf"/>
</dbReference>
<dbReference type="PANTHER" id="PTHR12110">
    <property type="entry name" value="HYDROXYPYRUVATE ISOMERASE"/>
    <property type="match status" value="1"/>
</dbReference>
<dbReference type="AlphaFoldDB" id="A0A9W6ME84"/>
<keyword evidence="4" id="KW-1185">Reference proteome</keyword>
<evidence type="ECO:0000313" key="4">
    <source>
        <dbReference type="Proteomes" id="UP001143474"/>
    </source>
</evidence>
<dbReference type="RefSeq" id="WP_271219100.1">
    <property type="nucleotide sequence ID" value="NZ_BAAAVD010000015.1"/>
</dbReference>
<comment type="caution">
    <text evidence="3">The sequence shown here is derived from an EMBL/GenBank/DDBJ whole genome shotgun (WGS) entry which is preliminary data.</text>
</comment>
<dbReference type="Proteomes" id="UP001143474">
    <property type="component" value="Unassembled WGS sequence"/>
</dbReference>
<dbReference type="Gene3D" id="3.20.20.150">
    <property type="entry name" value="Divalent-metal-dependent TIM barrel enzymes"/>
    <property type="match status" value="1"/>
</dbReference>
<sequence length="374" mass="40975">MTREASAREATSEHETAARETAPAREVRVGTDSSKFPGAPENGAEWTLREVHRLGLEGVFFRSVLELSPTLDPGELRAVVQLAEDLGLYVEVGTAKVNPFAAPEAPEVRELGGGDYLRGLERLVVACAEAGVRELWSATANYKFGIPGRLGCDRFRTDVTWPEQLEATGKVLAGLGPLLRDLGCHLNLETHEEITTFELVRLVEEAGPDAFGITFDTANVLLRCEDPVAAAHRVAPYVRQSHVRDAALFLTEDGVRRFLAPCGRGVIDWPALLRPLLAHAPRLTLSIEGVMGRRFPLPVSIYDPEWHGGHPDLTTVELAEIVRLADGYRRRAERGEVPDRETLSQPVPVSERLAFVTESAAHLRAVLVDLARPA</sequence>
<reference evidence="3" key="2">
    <citation type="submission" date="2023-01" db="EMBL/GenBank/DDBJ databases">
        <authorList>
            <person name="Sun Q."/>
            <person name="Evtushenko L."/>
        </authorList>
    </citation>
    <scope>NUCLEOTIDE SEQUENCE</scope>
    <source>
        <strain evidence="3">VKM Ac-2007</strain>
    </source>
</reference>
<evidence type="ECO:0000256" key="1">
    <source>
        <dbReference type="SAM" id="MobiDB-lite"/>
    </source>
</evidence>
<feature type="domain" description="Xylose isomerase-like TIM barrel" evidence="2">
    <location>
        <begin position="49"/>
        <end position="280"/>
    </location>
</feature>
<evidence type="ECO:0000259" key="2">
    <source>
        <dbReference type="Pfam" id="PF01261"/>
    </source>
</evidence>
<feature type="compositionally biased region" description="Basic and acidic residues" evidence="1">
    <location>
        <begin position="1"/>
        <end position="29"/>
    </location>
</feature>
<name>A0A9W6ME84_9ACTN</name>
<dbReference type="SUPFAM" id="SSF51658">
    <property type="entry name" value="Xylose isomerase-like"/>
    <property type="match status" value="1"/>
</dbReference>
<feature type="region of interest" description="Disordered" evidence="1">
    <location>
        <begin position="1"/>
        <end position="42"/>
    </location>
</feature>
<proteinExistence type="predicted"/>
<dbReference type="InterPro" id="IPR013022">
    <property type="entry name" value="Xyl_isomerase-like_TIM-brl"/>
</dbReference>
<dbReference type="InterPro" id="IPR050312">
    <property type="entry name" value="IolE/XylAMocC-like"/>
</dbReference>
<keyword evidence="3" id="KW-0413">Isomerase</keyword>
<dbReference type="Pfam" id="PF01261">
    <property type="entry name" value="AP_endonuc_2"/>
    <property type="match status" value="1"/>
</dbReference>
<dbReference type="GO" id="GO:0016853">
    <property type="term" value="F:isomerase activity"/>
    <property type="evidence" value="ECO:0007669"/>
    <property type="project" value="UniProtKB-KW"/>
</dbReference>
<gene>
    <name evidence="3" type="ORF">GCM10017600_40960</name>
</gene>